<dbReference type="EMBL" id="VSSQ01000970">
    <property type="protein sequence ID" value="MPM03648.1"/>
    <property type="molecule type" value="Genomic_DNA"/>
</dbReference>
<sequence>MSKYIIAIIAVFALIAQAEAQETSSPKTKEYCFSLPLPADLSALSFGFDYKMQFKNSTFLKLSALSLSYTNQENTPTSTSDFSTAYMAYSGGLGVGLEFRKNLSDKFTFYHGPGIGVSYQYSENTNNDPAVSLDFRQYSNQTMIYNVNYSLGFMYSVCEHFLVSAQLSASFNYRDGKNEYSMNPSSNNTSKSFYGGFSDEIGSISLIYRR</sequence>
<reference evidence="1" key="1">
    <citation type="submission" date="2019-08" db="EMBL/GenBank/DDBJ databases">
        <authorList>
            <person name="Kucharzyk K."/>
            <person name="Murdoch R.W."/>
            <person name="Higgins S."/>
            <person name="Loffler F."/>
        </authorList>
    </citation>
    <scope>NUCLEOTIDE SEQUENCE</scope>
</reference>
<dbReference type="AlphaFoldDB" id="A0A644WJI0"/>
<protein>
    <recommendedName>
        <fullName evidence="2">Outer membrane protein beta-barrel domain-containing protein</fullName>
    </recommendedName>
</protein>
<organism evidence="1">
    <name type="scientific">bioreactor metagenome</name>
    <dbReference type="NCBI Taxonomy" id="1076179"/>
    <lineage>
        <taxon>unclassified sequences</taxon>
        <taxon>metagenomes</taxon>
        <taxon>ecological metagenomes</taxon>
    </lineage>
</organism>
<name>A0A644WJI0_9ZZZZ</name>
<gene>
    <name evidence="1" type="ORF">SDC9_49915</name>
</gene>
<comment type="caution">
    <text evidence="1">The sequence shown here is derived from an EMBL/GenBank/DDBJ whole genome shotgun (WGS) entry which is preliminary data.</text>
</comment>
<evidence type="ECO:0008006" key="2">
    <source>
        <dbReference type="Google" id="ProtNLM"/>
    </source>
</evidence>
<evidence type="ECO:0000313" key="1">
    <source>
        <dbReference type="EMBL" id="MPM03648.1"/>
    </source>
</evidence>
<proteinExistence type="predicted"/>
<accession>A0A644WJI0</accession>